<dbReference type="CDD" id="cd05907">
    <property type="entry name" value="VL_LC_FACS_like"/>
    <property type="match status" value="1"/>
</dbReference>
<evidence type="ECO:0000313" key="5">
    <source>
        <dbReference type="Proteomes" id="UP000184474"/>
    </source>
</evidence>
<dbReference type="Gene3D" id="3.40.50.12780">
    <property type="entry name" value="N-terminal domain of ligase-like"/>
    <property type="match status" value="2"/>
</dbReference>
<reference evidence="5" key="1">
    <citation type="submission" date="2016-11" db="EMBL/GenBank/DDBJ databases">
        <authorList>
            <person name="Varghese N."/>
            <person name="Submissions S."/>
        </authorList>
    </citation>
    <scope>NUCLEOTIDE SEQUENCE [LARGE SCALE GENOMIC DNA]</scope>
    <source>
        <strain evidence="5">DSM 26134</strain>
    </source>
</reference>
<dbReference type="GO" id="GO:0005524">
    <property type="term" value="F:ATP binding"/>
    <property type="evidence" value="ECO:0007669"/>
    <property type="project" value="UniProtKB-KW"/>
</dbReference>
<organism evidence="4 5">
    <name type="scientific">Reichenbachiella agariperforans</name>
    <dbReference type="NCBI Taxonomy" id="156994"/>
    <lineage>
        <taxon>Bacteria</taxon>
        <taxon>Pseudomonadati</taxon>
        <taxon>Bacteroidota</taxon>
        <taxon>Cytophagia</taxon>
        <taxon>Cytophagales</taxon>
        <taxon>Reichenbachiellaceae</taxon>
        <taxon>Reichenbachiella</taxon>
    </lineage>
</organism>
<dbReference type="Proteomes" id="UP000184474">
    <property type="component" value="Unassembled WGS sequence"/>
</dbReference>
<evidence type="ECO:0000256" key="2">
    <source>
        <dbReference type="ARBA" id="ARBA00022840"/>
    </source>
</evidence>
<proteinExistence type="predicted"/>
<dbReference type="RefSeq" id="WP_073121025.1">
    <property type="nucleotide sequence ID" value="NZ_FRAA01000002.1"/>
</dbReference>
<feature type="domain" description="AMP-dependent synthetase/ligase" evidence="3">
    <location>
        <begin position="16"/>
        <end position="416"/>
    </location>
</feature>
<keyword evidence="2" id="KW-0067">ATP-binding</keyword>
<dbReference type="SUPFAM" id="SSF56801">
    <property type="entry name" value="Acetyl-CoA synthetase-like"/>
    <property type="match status" value="1"/>
</dbReference>
<dbReference type="InterPro" id="IPR042099">
    <property type="entry name" value="ANL_N_sf"/>
</dbReference>
<dbReference type="AlphaFoldDB" id="A0A1M6NDM8"/>
<dbReference type="InterPro" id="IPR000873">
    <property type="entry name" value="AMP-dep_synth/lig_dom"/>
</dbReference>
<sequence length="586" mass="66124">MEKPTRVFDFLQYQSTHHPIEDCLACSEAGNWRKYSTQEVMDIVSKLSLGLLRMGLVPGDKVAIVSTNRPEWNFVDLACAQTGVISVPMYPTISKEDYAYIFEHAEVKAVFGADQEILDKITAANKEYALAHIYSFDDIAGVDNWKQVLSLDPQGDVAQVEKISSAIKPEDLFTIIYTSGTTGRPKGVMLSHHNVVSNSVAVRVALKGLLDQGGRALSFLPLCHILERTASFFYFYSSISIYYAESMDTIGDNLKEVKPHMFTTVPRLLEKVYDKIIAKGYELPWLKRKLFFWAVNLGLKFTPFVEQGSWYNAQLALARKLVFSKWKEALGGELSYVLVGAAALQPRLARIFWAAQIPVCEGYGLTETSPGIAFNTPFEGGVRVGTVGKILDQISVRIAEDGEILCQGPNVMIGYYKDQEQTEAVMNNGWFHTGDIGELNEGFLRITDRKKEMFKTSGGKYIAPQMMENRFKESKFIEQIMVLGEGRKFPSALVVPNFETLATWCQSRGIKVQEPDLLIKNPEIIKFYNEVIQRYNQGFGHWEQVKKIELMDHVWGVDSGELTPTLKLKRRVLLDKYAALIEAMYD</sequence>
<dbReference type="PANTHER" id="PTHR43272:SF33">
    <property type="entry name" value="AMP-BINDING DOMAIN-CONTAINING PROTEIN-RELATED"/>
    <property type="match status" value="1"/>
</dbReference>
<dbReference type="InterPro" id="IPR020845">
    <property type="entry name" value="AMP-binding_CS"/>
</dbReference>
<accession>A0A1M6NDM8</accession>
<dbReference type="PANTHER" id="PTHR43272">
    <property type="entry name" value="LONG-CHAIN-FATTY-ACID--COA LIGASE"/>
    <property type="match status" value="1"/>
</dbReference>
<dbReference type="GO" id="GO:0004467">
    <property type="term" value="F:long-chain fatty acid-CoA ligase activity"/>
    <property type="evidence" value="ECO:0007669"/>
    <property type="project" value="TreeGrafter"/>
</dbReference>
<dbReference type="PROSITE" id="PS00455">
    <property type="entry name" value="AMP_BINDING"/>
    <property type="match status" value="1"/>
</dbReference>
<evidence type="ECO:0000313" key="4">
    <source>
        <dbReference type="EMBL" id="SHJ93714.1"/>
    </source>
</evidence>
<dbReference type="STRING" id="156994.SAMN04488028_102213"/>
<name>A0A1M6NDM8_REIAG</name>
<evidence type="ECO:0000256" key="1">
    <source>
        <dbReference type="ARBA" id="ARBA00022741"/>
    </source>
</evidence>
<evidence type="ECO:0000259" key="3">
    <source>
        <dbReference type="Pfam" id="PF00501"/>
    </source>
</evidence>
<dbReference type="EMBL" id="FRAA01000002">
    <property type="protein sequence ID" value="SHJ93714.1"/>
    <property type="molecule type" value="Genomic_DNA"/>
</dbReference>
<gene>
    <name evidence="4" type="ORF">SAMN04488028_102213</name>
</gene>
<keyword evidence="5" id="KW-1185">Reference proteome</keyword>
<dbReference type="Pfam" id="PF00501">
    <property type="entry name" value="AMP-binding"/>
    <property type="match status" value="1"/>
</dbReference>
<dbReference type="Pfam" id="PF23562">
    <property type="entry name" value="AMP-binding_C_3"/>
    <property type="match status" value="1"/>
</dbReference>
<protein>
    <submittedName>
        <fullName evidence="4">Long-chain acyl-CoA synthetase</fullName>
    </submittedName>
</protein>
<dbReference type="GO" id="GO:0016020">
    <property type="term" value="C:membrane"/>
    <property type="evidence" value="ECO:0007669"/>
    <property type="project" value="TreeGrafter"/>
</dbReference>
<keyword evidence="1" id="KW-0547">Nucleotide-binding</keyword>